<dbReference type="GO" id="GO:0046872">
    <property type="term" value="F:metal ion binding"/>
    <property type="evidence" value="ECO:0007669"/>
    <property type="project" value="UniProtKB-KW"/>
</dbReference>
<dbReference type="EMBL" id="JAZHOG010000013">
    <property type="protein sequence ID" value="MEJ8569319.1"/>
    <property type="molecule type" value="Genomic_DNA"/>
</dbReference>
<evidence type="ECO:0000256" key="5">
    <source>
        <dbReference type="SAM" id="SignalP"/>
    </source>
</evidence>
<dbReference type="GO" id="GO:0016788">
    <property type="term" value="F:hydrolase activity, acting on ester bonds"/>
    <property type="evidence" value="ECO:0007669"/>
    <property type="project" value="InterPro"/>
</dbReference>
<dbReference type="GO" id="GO:0016811">
    <property type="term" value="F:hydrolase activity, acting on carbon-nitrogen (but not peptide) bonds, in linear amides"/>
    <property type="evidence" value="ECO:0007669"/>
    <property type="project" value="InterPro"/>
</dbReference>
<dbReference type="PIRSF" id="PIRSF039012">
    <property type="entry name" value="ASP"/>
    <property type="match status" value="1"/>
</dbReference>
<dbReference type="Gene3D" id="3.40.630.10">
    <property type="entry name" value="Zn peptidases"/>
    <property type="match status" value="1"/>
</dbReference>
<reference evidence="7 8" key="1">
    <citation type="submission" date="2024-02" db="EMBL/GenBank/DDBJ databases">
        <title>A novel Wenzhouxiangellaceae bacterium, isolated from coastal sediments.</title>
        <authorList>
            <person name="Du Z.-J."/>
            <person name="Ye Y.-Q."/>
            <person name="Zhang X.-Y."/>
        </authorList>
    </citation>
    <scope>NUCLEOTIDE SEQUENCE [LARGE SCALE GENOMIC DNA]</scope>
    <source>
        <strain evidence="7 8">CH-27</strain>
    </source>
</reference>
<evidence type="ECO:0000256" key="1">
    <source>
        <dbReference type="ARBA" id="ARBA00001947"/>
    </source>
</evidence>
<evidence type="ECO:0000256" key="2">
    <source>
        <dbReference type="ARBA" id="ARBA00022723"/>
    </source>
</evidence>
<gene>
    <name evidence="7" type="ORF">V3330_16965</name>
</gene>
<feature type="chain" id="PRO_5043936935" evidence="5">
    <location>
        <begin position="25"/>
        <end position="344"/>
    </location>
</feature>
<dbReference type="RefSeq" id="WP_354696642.1">
    <property type="nucleotide sequence ID" value="NZ_JAZHOG010000013.1"/>
</dbReference>
<keyword evidence="8" id="KW-1185">Reference proteome</keyword>
<name>A0AAW9RIR5_9GAMM</name>
<dbReference type="InterPro" id="IPR043795">
    <property type="entry name" value="N-alpha-Ac-DABA-like"/>
</dbReference>
<evidence type="ECO:0000259" key="6">
    <source>
        <dbReference type="Pfam" id="PF24827"/>
    </source>
</evidence>
<evidence type="ECO:0000313" key="7">
    <source>
        <dbReference type="EMBL" id="MEJ8569319.1"/>
    </source>
</evidence>
<feature type="signal peptide" evidence="5">
    <location>
        <begin position="1"/>
        <end position="24"/>
    </location>
</feature>
<keyword evidence="4" id="KW-0862">Zinc</keyword>
<protein>
    <submittedName>
        <fullName evidence="7">Succinylglutamate desuccinylase/aspartoacylase family protein</fullName>
    </submittedName>
</protein>
<evidence type="ECO:0000256" key="3">
    <source>
        <dbReference type="ARBA" id="ARBA00022801"/>
    </source>
</evidence>
<dbReference type="CDD" id="cd06251">
    <property type="entry name" value="M14_ASTE_ASPA-like"/>
    <property type="match status" value="1"/>
</dbReference>
<dbReference type="PANTHER" id="PTHR37326">
    <property type="entry name" value="BLL3975 PROTEIN"/>
    <property type="match status" value="1"/>
</dbReference>
<dbReference type="InterPro" id="IPR053138">
    <property type="entry name" value="N-alpha-Ac-DABA_deacetylase"/>
</dbReference>
<comment type="cofactor">
    <cofactor evidence="1">
        <name>Zn(2+)</name>
        <dbReference type="ChEBI" id="CHEBI:29105"/>
    </cofactor>
</comment>
<keyword evidence="2" id="KW-0479">Metal-binding</keyword>
<accession>A0AAW9RIR5</accession>
<dbReference type="InterPro" id="IPR055438">
    <property type="entry name" value="AstE_AspA_cat"/>
</dbReference>
<organism evidence="7 8">
    <name type="scientific">Elongatibacter sediminis</name>
    <dbReference type="NCBI Taxonomy" id="3119006"/>
    <lineage>
        <taxon>Bacteria</taxon>
        <taxon>Pseudomonadati</taxon>
        <taxon>Pseudomonadota</taxon>
        <taxon>Gammaproteobacteria</taxon>
        <taxon>Chromatiales</taxon>
        <taxon>Wenzhouxiangellaceae</taxon>
        <taxon>Elongatibacter</taxon>
    </lineage>
</organism>
<proteinExistence type="predicted"/>
<keyword evidence="3" id="KW-0378">Hydrolase</keyword>
<evidence type="ECO:0000313" key="8">
    <source>
        <dbReference type="Proteomes" id="UP001359886"/>
    </source>
</evidence>
<dbReference type="Proteomes" id="UP001359886">
    <property type="component" value="Unassembled WGS sequence"/>
</dbReference>
<feature type="domain" description="Succinylglutamate desuccinylase/Aspartoacylase catalytic" evidence="6">
    <location>
        <begin position="71"/>
        <end position="250"/>
    </location>
</feature>
<dbReference type="PANTHER" id="PTHR37326:SF1">
    <property type="entry name" value="BLL3975 PROTEIN"/>
    <property type="match status" value="1"/>
</dbReference>
<dbReference type="AlphaFoldDB" id="A0AAW9RIR5"/>
<keyword evidence="5" id="KW-0732">Signal</keyword>
<evidence type="ECO:0000256" key="4">
    <source>
        <dbReference type="ARBA" id="ARBA00022833"/>
    </source>
</evidence>
<comment type="caution">
    <text evidence="7">The sequence shown here is derived from an EMBL/GenBank/DDBJ whole genome shotgun (WGS) entry which is preliminary data.</text>
</comment>
<dbReference type="SUPFAM" id="SSF53187">
    <property type="entry name" value="Zn-dependent exopeptidases"/>
    <property type="match status" value="1"/>
</dbReference>
<dbReference type="Pfam" id="PF24827">
    <property type="entry name" value="AstE_AspA_cat"/>
    <property type="match status" value="1"/>
</dbReference>
<sequence length="344" mass="37548">MNRTPKRAAWWLLGLALLPLTSSAVQWGPIEVAGREIWPGQSQRFPYGGETSFESAYLDAPVFVARGVRYGPTLCVTAGIHGDEINGTEIARRTFSWVDPEALTGTMVVFPMVNAAGVRTGNRYMQDRRDLNREFPGRSDGSVTAIVAYTLFSEITRLCDSLIDLHTGSFSRTNHPQVRVGSDNPKALEMARSFGVGLIVLSNGPRGSLRREAMDRGIPAIIYEAGEPLRFDLEQISAGVRGIESIMAHLGMMRGRSTIETPDSRIYTTTTWVRVPVGAGGYFFPSTELGQRVNKGQRLGTIIDPLTDRQTRIEAATDGEVIGLAAAQIVLSGYALVHLGVSHR</sequence>